<dbReference type="InterPro" id="IPR011010">
    <property type="entry name" value="DNA_brk_join_enz"/>
</dbReference>
<dbReference type="PANTHER" id="PTHR30349:SF64">
    <property type="entry name" value="PROPHAGE INTEGRASE INTD-RELATED"/>
    <property type="match status" value="1"/>
</dbReference>
<evidence type="ECO:0000256" key="2">
    <source>
        <dbReference type="ARBA" id="ARBA00023125"/>
    </source>
</evidence>
<dbReference type="SUPFAM" id="SSF56349">
    <property type="entry name" value="DNA breaking-rejoining enzymes"/>
    <property type="match status" value="1"/>
</dbReference>
<organism evidence="7 8">
    <name type="scientific">Brooklawnia cerclae</name>
    <dbReference type="NCBI Taxonomy" id="349934"/>
    <lineage>
        <taxon>Bacteria</taxon>
        <taxon>Bacillati</taxon>
        <taxon>Actinomycetota</taxon>
        <taxon>Actinomycetes</taxon>
        <taxon>Propionibacteriales</taxon>
        <taxon>Propionibacteriaceae</taxon>
        <taxon>Brooklawnia</taxon>
    </lineage>
</organism>
<feature type="domain" description="Tyr recombinase" evidence="5">
    <location>
        <begin position="183"/>
        <end position="351"/>
    </location>
</feature>
<keyword evidence="8" id="KW-1185">Reference proteome</keyword>
<dbReference type="Proteomes" id="UP000749311">
    <property type="component" value="Unassembled WGS sequence"/>
</dbReference>
<dbReference type="RefSeq" id="WP_167165285.1">
    <property type="nucleotide sequence ID" value="NZ_BAAAOO010000002.1"/>
</dbReference>
<dbReference type="Pfam" id="PF00589">
    <property type="entry name" value="Phage_integrase"/>
    <property type="match status" value="1"/>
</dbReference>
<reference evidence="7 8" key="1">
    <citation type="submission" date="2020-02" db="EMBL/GenBank/DDBJ databases">
        <title>Sequencing the genomes of 1000 actinobacteria strains.</title>
        <authorList>
            <person name="Klenk H.-P."/>
        </authorList>
    </citation>
    <scope>NUCLEOTIDE SEQUENCE [LARGE SCALE GENOMIC DNA]</scope>
    <source>
        <strain evidence="7 8">DSM 19609</strain>
    </source>
</reference>
<name>A0ABX0SG35_9ACTN</name>
<evidence type="ECO:0000256" key="4">
    <source>
        <dbReference type="PROSITE-ProRule" id="PRU01248"/>
    </source>
</evidence>
<evidence type="ECO:0000256" key="1">
    <source>
        <dbReference type="ARBA" id="ARBA00008857"/>
    </source>
</evidence>
<dbReference type="InterPro" id="IPR050090">
    <property type="entry name" value="Tyrosine_recombinase_XerCD"/>
</dbReference>
<dbReference type="Gene3D" id="1.10.150.130">
    <property type="match status" value="1"/>
</dbReference>
<protein>
    <submittedName>
        <fullName evidence="7">Integrase</fullName>
    </submittedName>
</protein>
<dbReference type="CDD" id="cd00796">
    <property type="entry name" value="INT_Rci_Hp1_C"/>
    <property type="match status" value="1"/>
</dbReference>
<evidence type="ECO:0000259" key="5">
    <source>
        <dbReference type="PROSITE" id="PS51898"/>
    </source>
</evidence>
<sequence>MAIDDLWYLKDRVTPSKRHGRGKRYRVRVEGYPSTLHRTKAEAEAVNARRIVAGPPKPESTITVGELLDRWVAGKRHLSPKGLEACELAARMARARWGTTLACDVRTADVQEWVANLASIDNAASAHASKAAGQRVVVTVPAAGSTRHKALQALSGAMRIAVGEKAVSSNPCQGVRAGRQRSVDPSFLTVAELERLASESGEWSALVWFLGTTGLRISEAAALTVGDADAKRGRVRVRRSKNGEARDVPVAASVLAMLDLSRGAADPLFPASRGGRLDVHNWRMRAFRPAASRAGLDGLRIHDLRHTAASLAIASGADVKAVQRMLGHKSAAMTLDLYGHLFDKGLDDVAARLDAMIPGS</sequence>
<dbReference type="Gene3D" id="1.10.443.10">
    <property type="entry name" value="Intergrase catalytic core"/>
    <property type="match status" value="1"/>
</dbReference>
<evidence type="ECO:0000313" key="7">
    <source>
        <dbReference type="EMBL" id="NIH56288.1"/>
    </source>
</evidence>
<gene>
    <name evidence="7" type="ORF">FB473_000933</name>
</gene>
<dbReference type="PROSITE" id="PS51898">
    <property type="entry name" value="TYR_RECOMBINASE"/>
    <property type="match status" value="1"/>
</dbReference>
<evidence type="ECO:0000259" key="6">
    <source>
        <dbReference type="PROSITE" id="PS51900"/>
    </source>
</evidence>
<dbReference type="InterPro" id="IPR010998">
    <property type="entry name" value="Integrase_recombinase_N"/>
</dbReference>
<keyword evidence="3" id="KW-0233">DNA recombination</keyword>
<feature type="domain" description="Core-binding (CB)" evidence="6">
    <location>
        <begin position="62"/>
        <end position="162"/>
    </location>
</feature>
<dbReference type="EMBL" id="JAAMOZ010000001">
    <property type="protein sequence ID" value="NIH56288.1"/>
    <property type="molecule type" value="Genomic_DNA"/>
</dbReference>
<keyword evidence="2 4" id="KW-0238">DNA-binding</keyword>
<dbReference type="InterPro" id="IPR044068">
    <property type="entry name" value="CB"/>
</dbReference>
<accession>A0ABX0SG35</accession>
<evidence type="ECO:0000256" key="3">
    <source>
        <dbReference type="ARBA" id="ARBA00023172"/>
    </source>
</evidence>
<evidence type="ECO:0000313" key="8">
    <source>
        <dbReference type="Proteomes" id="UP000749311"/>
    </source>
</evidence>
<proteinExistence type="inferred from homology"/>
<comment type="caution">
    <text evidence="7">The sequence shown here is derived from an EMBL/GenBank/DDBJ whole genome shotgun (WGS) entry which is preliminary data.</text>
</comment>
<dbReference type="InterPro" id="IPR013762">
    <property type="entry name" value="Integrase-like_cat_sf"/>
</dbReference>
<dbReference type="PROSITE" id="PS51900">
    <property type="entry name" value="CB"/>
    <property type="match status" value="1"/>
</dbReference>
<comment type="similarity">
    <text evidence="1">Belongs to the 'phage' integrase family.</text>
</comment>
<dbReference type="InterPro" id="IPR002104">
    <property type="entry name" value="Integrase_catalytic"/>
</dbReference>
<dbReference type="PANTHER" id="PTHR30349">
    <property type="entry name" value="PHAGE INTEGRASE-RELATED"/>
    <property type="match status" value="1"/>
</dbReference>